<dbReference type="InterPro" id="IPR036465">
    <property type="entry name" value="vWFA_dom_sf"/>
</dbReference>
<dbReference type="SUPFAM" id="SSF53300">
    <property type="entry name" value="vWA-like"/>
    <property type="match status" value="1"/>
</dbReference>
<keyword evidence="2" id="KW-1185">Reference proteome</keyword>
<name>A0ABW1EB82_9BACT</name>
<dbReference type="RefSeq" id="WP_263333977.1">
    <property type="nucleotide sequence ID" value="NZ_JAGSYH010000002.1"/>
</dbReference>
<evidence type="ECO:0008006" key="3">
    <source>
        <dbReference type="Google" id="ProtNLM"/>
    </source>
</evidence>
<organism evidence="1 2">
    <name type="scientific">Acidicapsa dinghuensis</name>
    <dbReference type="NCBI Taxonomy" id="2218256"/>
    <lineage>
        <taxon>Bacteria</taxon>
        <taxon>Pseudomonadati</taxon>
        <taxon>Acidobacteriota</taxon>
        <taxon>Terriglobia</taxon>
        <taxon>Terriglobales</taxon>
        <taxon>Acidobacteriaceae</taxon>
        <taxon>Acidicapsa</taxon>
    </lineage>
</organism>
<dbReference type="Gene3D" id="3.40.50.410">
    <property type="entry name" value="von Willebrand factor, type A domain"/>
    <property type="match status" value="1"/>
</dbReference>
<comment type="caution">
    <text evidence="1">The sequence shown here is derived from an EMBL/GenBank/DDBJ whole genome shotgun (WGS) entry which is preliminary data.</text>
</comment>
<gene>
    <name evidence="1" type="ORF">ACFPT7_03265</name>
</gene>
<protein>
    <recommendedName>
        <fullName evidence="3">VWA domain-containing protein</fullName>
    </recommendedName>
</protein>
<evidence type="ECO:0000313" key="1">
    <source>
        <dbReference type="EMBL" id="MFC5861303.1"/>
    </source>
</evidence>
<accession>A0ABW1EB82</accession>
<dbReference type="EMBL" id="JBHSPH010000001">
    <property type="protein sequence ID" value="MFC5861303.1"/>
    <property type="molecule type" value="Genomic_DNA"/>
</dbReference>
<proteinExistence type="predicted"/>
<evidence type="ECO:0000313" key="2">
    <source>
        <dbReference type="Proteomes" id="UP001596091"/>
    </source>
</evidence>
<reference evidence="2" key="1">
    <citation type="journal article" date="2019" name="Int. J. Syst. Evol. Microbiol.">
        <title>The Global Catalogue of Microorganisms (GCM) 10K type strain sequencing project: providing services to taxonomists for standard genome sequencing and annotation.</title>
        <authorList>
            <consortium name="The Broad Institute Genomics Platform"/>
            <consortium name="The Broad Institute Genome Sequencing Center for Infectious Disease"/>
            <person name="Wu L."/>
            <person name="Ma J."/>
        </authorList>
    </citation>
    <scope>NUCLEOTIDE SEQUENCE [LARGE SCALE GENOMIC DNA]</scope>
    <source>
        <strain evidence="2">JCM 4087</strain>
    </source>
</reference>
<sequence>MKLWKYVAGSAAVLALLGVYAFPQEYSGGQGQAVITVLPKNGAPSPDSLTQGLSLKVNGKDVKVTDLRELQNSPVELVILIDGSARTNFAQQLRDIAQFVKSLPPNVRTAVAYMQNGTTRFAGAFTADHNAVLQGLRVPAGLPGSNGSPYICLSDLATHWPSQDRAARREVIMITDGFDEYNPRYDPEDPYLQAALHDSIRAHLVVYSIYWRDLGRIDRTRYADDAGQNLLQQLTDTTGGKNYWIGLGNPVSFQPYLEDLAKRLQNQYELSFTAQLKGKAEIQSLKLKLNTPGTKVDAPQQVYVAPPSVAQE</sequence>
<dbReference type="Proteomes" id="UP001596091">
    <property type="component" value="Unassembled WGS sequence"/>
</dbReference>